<dbReference type="EMBL" id="AP018882">
    <property type="protein sequence ID" value="BBF90011.1"/>
    <property type="molecule type" value="Genomic_DNA"/>
</dbReference>
<evidence type="ECO:0000313" key="1">
    <source>
        <dbReference type="EMBL" id="BBF90003.1"/>
    </source>
</evidence>
<protein>
    <submittedName>
        <fullName evidence="2">Uncharacterized protein</fullName>
    </submittedName>
</protein>
<evidence type="ECO:0000313" key="2">
    <source>
        <dbReference type="EMBL" id="BBF90011.1"/>
    </source>
</evidence>
<sequence>MFHAPKVGCDMEAAPEWPTPPEAAVTMTFNLGQGVQGGAHRLERARHAGMAGPCPTTLVFLIVLSNKEILLINKSTMASSCPVLQLLHR</sequence>
<name>A0A679BBW5_ORYRU</name>
<organism evidence="2">
    <name type="scientific">Oryza rufipogon</name>
    <name type="common">Brownbeard rice</name>
    <name type="synonym">Asian wild rice</name>
    <dbReference type="NCBI Taxonomy" id="4529"/>
    <lineage>
        <taxon>Eukaryota</taxon>
        <taxon>Viridiplantae</taxon>
        <taxon>Streptophyta</taxon>
        <taxon>Embryophyta</taxon>
        <taxon>Tracheophyta</taxon>
        <taxon>Spermatophyta</taxon>
        <taxon>Magnoliopsida</taxon>
        <taxon>Liliopsida</taxon>
        <taxon>Poales</taxon>
        <taxon>Poaceae</taxon>
        <taxon>BOP clade</taxon>
        <taxon>Oryzoideae</taxon>
        <taxon>Oryzeae</taxon>
        <taxon>Oryzinae</taxon>
        <taxon>Oryza</taxon>
    </lineage>
</organism>
<reference evidence="1" key="1">
    <citation type="submission" date="2018-08" db="EMBL/GenBank/DDBJ databases">
        <title>Oryza rufipogon genomic DNA, chromosome 11, BAC clone:ORUFIa0004E03.</title>
        <authorList>
            <person name="Wu J."/>
            <person name="Kanamori H."/>
        </authorList>
    </citation>
    <scope>NUCLEOTIDE SEQUENCE</scope>
    <source>
        <strain evidence="1">W1943</strain>
    </source>
</reference>
<dbReference type="EMBL" id="AP018881">
    <property type="protein sequence ID" value="BBF90003.1"/>
    <property type="molecule type" value="Genomic_DNA"/>
</dbReference>
<accession>A0A679BBW5</accession>
<reference evidence="2" key="2">
    <citation type="submission" date="2018-08" db="EMBL/GenBank/DDBJ databases">
        <title>Oryza rufipogon genomic DNA, chromosome 11, BAC clone:ORUFIa0062M19.</title>
        <authorList>
            <person name="Wu J."/>
            <person name="Kanamori H."/>
        </authorList>
    </citation>
    <scope>NUCLEOTIDE SEQUENCE</scope>
    <source>
        <strain evidence="2">W1943</strain>
    </source>
</reference>
<gene>
    <name evidence="2" type="primary">ORUFIa0062M19.2</name>
    <name evidence="1" type="synonym">ORUFIa0004E03.27</name>
</gene>
<proteinExistence type="predicted"/>
<dbReference type="AlphaFoldDB" id="A0A679BBW5"/>